<feature type="coiled-coil region" evidence="1">
    <location>
        <begin position="160"/>
        <end position="187"/>
    </location>
</feature>
<dbReference type="Ensembl" id="ENSCSAVT00000019261.1">
    <property type="protein sequence ID" value="ENSCSAVP00000019054.1"/>
    <property type="gene ID" value="ENSCSAVG00000011182.1"/>
</dbReference>
<feature type="region of interest" description="Disordered" evidence="2">
    <location>
        <begin position="263"/>
        <end position="287"/>
    </location>
</feature>
<dbReference type="AlphaFoldDB" id="H2ZN88"/>
<feature type="coiled-coil region" evidence="1">
    <location>
        <begin position="228"/>
        <end position="259"/>
    </location>
</feature>
<dbReference type="PANTHER" id="PTHR35253">
    <property type="entry name" value="COILED-COIL DOMAIN-CONTAINING PROTEIN 152"/>
    <property type="match status" value="1"/>
</dbReference>
<name>H2ZN88_CIOSA</name>
<evidence type="ECO:0000256" key="2">
    <source>
        <dbReference type="SAM" id="MobiDB-lite"/>
    </source>
</evidence>
<keyword evidence="4" id="KW-1185">Reference proteome</keyword>
<dbReference type="eggNOG" id="ENOG502S9W5">
    <property type="taxonomic scope" value="Eukaryota"/>
</dbReference>
<proteinExistence type="predicted"/>
<protein>
    <submittedName>
        <fullName evidence="3">Uncharacterized protein</fullName>
    </submittedName>
</protein>
<dbReference type="InParanoid" id="H2ZN88"/>
<reference evidence="3" key="2">
    <citation type="submission" date="2025-08" db="UniProtKB">
        <authorList>
            <consortium name="Ensembl"/>
        </authorList>
    </citation>
    <scope>IDENTIFICATION</scope>
</reference>
<dbReference type="Proteomes" id="UP000007875">
    <property type="component" value="Unassembled WGS sequence"/>
</dbReference>
<evidence type="ECO:0000313" key="4">
    <source>
        <dbReference type="Proteomes" id="UP000007875"/>
    </source>
</evidence>
<organism evidence="3 4">
    <name type="scientific">Ciona savignyi</name>
    <name type="common">Pacific transparent sea squirt</name>
    <dbReference type="NCBI Taxonomy" id="51511"/>
    <lineage>
        <taxon>Eukaryota</taxon>
        <taxon>Metazoa</taxon>
        <taxon>Chordata</taxon>
        <taxon>Tunicata</taxon>
        <taxon>Ascidiacea</taxon>
        <taxon>Phlebobranchia</taxon>
        <taxon>Cionidae</taxon>
        <taxon>Ciona</taxon>
    </lineage>
</organism>
<dbReference type="InterPro" id="IPR038827">
    <property type="entry name" value="CCDC152"/>
</dbReference>
<accession>H2ZN88</accession>
<dbReference type="PANTHER" id="PTHR35253:SF1">
    <property type="entry name" value="COILED-COIL DOMAIN-CONTAINING PROTEIN 152"/>
    <property type="match status" value="1"/>
</dbReference>
<evidence type="ECO:0000313" key="3">
    <source>
        <dbReference type="Ensembl" id="ENSCSAVP00000019054.1"/>
    </source>
</evidence>
<evidence type="ECO:0000256" key="1">
    <source>
        <dbReference type="SAM" id="Coils"/>
    </source>
</evidence>
<reference evidence="4" key="1">
    <citation type="submission" date="2003-08" db="EMBL/GenBank/DDBJ databases">
        <authorList>
            <person name="Birren B."/>
            <person name="Nusbaum C."/>
            <person name="Abebe A."/>
            <person name="Abouelleil A."/>
            <person name="Adekoya E."/>
            <person name="Ait-zahra M."/>
            <person name="Allen N."/>
            <person name="Allen T."/>
            <person name="An P."/>
            <person name="Anderson M."/>
            <person name="Anderson S."/>
            <person name="Arachchi H."/>
            <person name="Armbruster J."/>
            <person name="Bachantsang P."/>
            <person name="Baldwin J."/>
            <person name="Barry A."/>
            <person name="Bayul T."/>
            <person name="Blitshsteyn B."/>
            <person name="Bloom T."/>
            <person name="Blye J."/>
            <person name="Boguslavskiy L."/>
            <person name="Borowsky M."/>
            <person name="Boukhgalter B."/>
            <person name="Brunache A."/>
            <person name="Butler J."/>
            <person name="Calixte N."/>
            <person name="Calvo S."/>
            <person name="Camarata J."/>
            <person name="Campo K."/>
            <person name="Chang J."/>
            <person name="Cheshatsang Y."/>
            <person name="Citroen M."/>
            <person name="Collymore A."/>
            <person name="Considine T."/>
            <person name="Cook A."/>
            <person name="Cooke P."/>
            <person name="Corum B."/>
            <person name="Cuomo C."/>
            <person name="David R."/>
            <person name="Dawoe T."/>
            <person name="Degray S."/>
            <person name="Dodge S."/>
            <person name="Dooley K."/>
            <person name="Dorje P."/>
            <person name="Dorjee K."/>
            <person name="Dorris L."/>
            <person name="Duffey N."/>
            <person name="Dupes A."/>
            <person name="Elkins T."/>
            <person name="Engels R."/>
            <person name="Erickson J."/>
            <person name="Farina A."/>
            <person name="Faro S."/>
            <person name="Ferreira P."/>
            <person name="Fischer H."/>
            <person name="Fitzgerald M."/>
            <person name="Foley K."/>
            <person name="Gage D."/>
            <person name="Galagan J."/>
            <person name="Gearin G."/>
            <person name="Gnerre S."/>
            <person name="Gnirke A."/>
            <person name="Goyette A."/>
            <person name="Graham J."/>
            <person name="Grandbois E."/>
            <person name="Gyaltsen K."/>
            <person name="Hafez N."/>
            <person name="Hagopian D."/>
            <person name="Hagos B."/>
            <person name="Hall J."/>
            <person name="Hatcher B."/>
            <person name="Heller A."/>
            <person name="Higgins H."/>
            <person name="Honan T."/>
            <person name="Horn A."/>
            <person name="Houde N."/>
            <person name="Hughes L."/>
            <person name="Hulme W."/>
            <person name="Husby E."/>
            <person name="Iliev I."/>
            <person name="Jaffe D."/>
            <person name="Jones C."/>
            <person name="Kamal M."/>
            <person name="Kamat A."/>
            <person name="Kamvysselis M."/>
            <person name="Karlsson E."/>
            <person name="Kells C."/>
            <person name="Kieu A."/>
            <person name="Kisner P."/>
            <person name="Kodira C."/>
            <person name="Kulbokas E."/>
            <person name="Labutti K."/>
            <person name="Lama D."/>
            <person name="Landers T."/>
            <person name="Leger J."/>
            <person name="Levine S."/>
            <person name="Lewis D."/>
            <person name="Lewis T."/>
            <person name="Lindblad-toh K."/>
            <person name="Liu X."/>
            <person name="Lokyitsang T."/>
            <person name="Lokyitsang Y."/>
            <person name="Lucien O."/>
            <person name="Lui A."/>
            <person name="Ma L.J."/>
            <person name="Mabbitt R."/>
            <person name="Macdonald J."/>
            <person name="Maclean C."/>
            <person name="Major J."/>
            <person name="Manning J."/>
            <person name="Marabella R."/>
            <person name="Maru K."/>
            <person name="Matthews C."/>
            <person name="Mauceli E."/>
            <person name="Mccarthy M."/>
            <person name="Mcdonough S."/>
            <person name="Mcghee T."/>
            <person name="Meldrim J."/>
            <person name="Meneus L."/>
            <person name="Mesirov J."/>
            <person name="Mihalev A."/>
            <person name="Mihova T."/>
            <person name="Mikkelsen T."/>
            <person name="Mlenga V."/>
            <person name="Moru K."/>
            <person name="Mozes J."/>
            <person name="Mulrain L."/>
            <person name="Munson G."/>
            <person name="Naylor J."/>
            <person name="Newes C."/>
            <person name="Nguyen C."/>
            <person name="Nguyen N."/>
            <person name="Nguyen T."/>
            <person name="Nicol R."/>
            <person name="Nielsen C."/>
            <person name="Nizzari M."/>
            <person name="Norbu C."/>
            <person name="Norbu N."/>
            <person name="O'donnell P."/>
            <person name="Okoawo O."/>
            <person name="O'leary S."/>
            <person name="Omotosho B."/>
            <person name="O'neill K."/>
            <person name="Osman S."/>
            <person name="Parker S."/>
            <person name="Perrin D."/>
            <person name="Phunkhang P."/>
            <person name="Piqani B."/>
            <person name="Purcell S."/>
            <person name="Rachupka T."/>
            <person name="Ramasamy U."/>
            <person name="Rameau R."/>
            <person name="Ray V."/>
            <person name="Raymond C."/>
            <person name="Retta R."/>
            <person name="Richardson S."/>
            <person name="Rise C."/>
            <person name="Rodriguez J."/>
            <person name="Rogers J."/>
            <person name="Rogov P."/>
            <person name="Rutman M."/>
            <person name="Schupbach R."/>
            <person name="Seaman C."/>
            <person name="Settipalli S."/>
            <person name="Sharpe T."/>
            <person name="Sheridan J."/>
            <person name="Sherpa N."/>
            <person name="Shi J."/>
            <person name="Smirnov S."/>
            <person name="Smith C."/>
            <person name="Sougnez C."/>
            <person name="Spencer B."/>
            <person name="Stalker J."/>
            <person name="Stange-thomann N."/>
            <person name="Stavropoulos S."/>
            <person name="Stetson K."/>
            <person name="Stone C."/>
            <person name="Stone S."/>
            <person name="Stubbs M."/>
            <person name="Talamas J."/>
            <person name="Tchuinga P."/>
            <person name="Tenzing P."/>
            <person name="Tesfaye S."/>
            <person name="Theodore J."/>
            <person name="Thoulutsang Y."/>
            <person name="Topham K."/>
            <person name="Towey S."/>
            <person name="Tsamla T."/>
            <person name="Tsomo N."/>
            <person name="Vallee D."/>
            <person name="Vassiliev H."/>
            <person name="Venkataraman V."/>
            <person name="Vinson J."/>
            <person name="Vo A."/>
            <person name="Wade C."/>
            <person name="Wang S."/>
            <person name="Wangchuk T."/>
            <person name="Wangdi T."/>
            <person name="Whittaker C."/>
            <person name="Wilkinson J."/>
            <person name="Wu Y."/>
            <person name="Wyman D."/>
            <person name="Yadav S."/>
            <person name="Yang S."/>
            <person name="Yang X."/>
            <person name="Yeager S."/>
            <person name="Yee E."/>
            <person name="Young G."/>
            <person name="Zainoun J."/>
            <person name="Zembeck L."/>
            <person name="Zimmer A."/>
            <person name="Zody M."/>
            <person name="Lander E."/>
        </authorList>
    </citation>
    <scope>NUCLEOTIDE SEQUENCE [LARGE SCALE GENOMIC DNA]</scope>
</reference>
<keyword evidence="1" id="KW-0175">Coiled coil</keyword>
<dbReference type="HOGENOM" id="CLU_969615_0_0_1"/>
<sequence length="287" mass="33401">MITNMEIDSKCKTTCADTKQGEKKTFQDLDTIVQEILFWEKTIFNLQQENSDLRTKMGSLENTVARLQSFCDSGNETNVRMKETVVSLQNLLETKLDQEDEIRSMRCQVINLEQLSNLKEVKLNQETEENKSKVDALLTQHRIELEKLRKDFSVKSECRESEMQAQIDKLSNQLKEQQTKFSDTEKLNGTKMIKLQIEYENKIAMLQAQMSRLHSNAPSHANNNDIFRRKLQHIQEGAANEIERLKKEIKSLREEQSARHQIGMGYRPNPNTVAVQPRPGILKKRKY</sequence>
<dbReference type="OMA" id="MTKLNCV"/>
<reference evidence="3" key="3">
    <citation type="submission" date="2025-09" db="UniProtKB">
        <authorList>
            <consortium name="Ensembl"/>
        </authorList>
    </citation>
    <scope>IDENTIFICATION</scope>
</reference>